<feature type="active site" evidence="9">
    <location>
        <position position="170"/>
    </location>
</feature>
<dbReference type="PROSITE" id="PS51900">
    <property type="entry name" value="CB"/>
    <property type="match status" value="1"/>
</dbReference>
<feature type="active site" description="O-(3'-phospho-DNA)-tyrosine intermediate" evidence="9">
    <location>
        <position position="296"/>
    </location>
</feature>
<keyword evidence="2 9" id="KW-0963">Cytoplasm</keyword>
<dbReference type="InterPro" id="IPR002104">
    <property type="entry name" value="Integrase_catalytic"/>
</dbReference>
<dbReference type="InterPro" id="IPR011010">
    <property type="entry name" value="DNA_brk_join_enz"/>
</dbReference>
<gene>
    <name evidence="9" type="primary">xerC</name>
    <name evidence="12" type="ORF">ACFOKA_12180</name>
</gene>
<dbReference type="Pfam" id="PF00589">
    <property type="entry name" value="Phage_integrase"/>
    <property type="match status" value="1"/>
</dbReference>
<accession>A0ABV7D6N1</accession>
<evidence type="ECO:0000313" key="13">
    <source>
        <dbReference type="Proteomes" id="UP001595444"/>
    </source>
</evidence>
<keyword evidence="5 9" id="KW-0229">DNA integration</keyword>
<dbReference type="RefSeq" id="WP_194213684.1">
    <property type="nucleotide sequence ID" value="NZ_CP061205.1"/>
</dbReference>
<evidence type="ECO:0000256" key="8">
    <source>
        <dbReference type="ARBA" id="ARBA00023306"/>
    </source>
</evidence>
<dbReference type="PANTHER" id="PTHR30349:SF90">
    <property type="entry name" value="TYROSINE RECOMBINASE XERD"/>
    <property type="match status" value="1"/>
</dbReference>
<evidence type="ECO:0000256" key="4">
    <source>
        <dbReference type="ARBA" id="ARBA00022829"/>
    </source>
</evidence>
<keyword evidence="8 9" id="KW-0131">Cell cycle</keyword>
<keyword evidence="6 9" id="KW-0238">DNA-binding</keyword>
<dbReference type="Proteomes" id="UP001595444">
    <property type="component" value="Unassembled WGS sequence"/>
</dbReference>
<dbReference type="SUPFAM" id="SSF56349">
    <property type="entry name" value="DNA breaking-rejoining enzymes"/>
    <property type="match status" value="1"/>
</dbReference>
<evidence type="ECO:0000256" key="1">
    <source>
        <dbReference type="ARBA" id="ARBA00004496"/>
    </source>
</evidence>
<dbReference type="HAMAP" id="MF_01808">
    <property type="entry name" value="Recomb_XerC_XerD"/>
    <property type="match status" value="1"/>
</dbReference>
<feature type="active site" evidence="9">
    <location>
        <position position="264"/>
    </location>
</feature>
<dbReference type="SUPFAM" id="SSF47823">
    <property type="entry name" value="lambda integrase-like, N-terminal domain"/>
    <property type="match status" value="1"/>
</dbReference>
<comment type="caution">
    <text evidence="12">The sequence shown here is derived from an EMBL/GenBank/DDBJ whole genome shotgun (WGS) entry which is preliminary data.</text>
</comment>
<evidence type="ECO:0000313" key="12">
    <source>
        <dbReference type="EMBL" id="MFC3052663.1"/>
    </source>
</evidence>
<dbReference type="InterPro" id="IPR010998">
    <property type="entry name" value="Integrase_recombinase_N"/>
</dbReference>
<keyword evidence="7 9" id="KW-0233">DNA recombination</keyword>
<name>A0ABV7D6N1_9PROT</name>
<dbReference type="EMBL" id="JBHRSL010000010">
    <property type="protein sequence ID" value="MFC3052663.1"/>
    <property type="molecule type" value="Genomic_DNA"/>
</dbReference>
<dbReference type="Gene3D" id="1.10.443.10">
    <property type="entry name" value="Intergrase catalytic core"/>
    <property type="match status" value="1"/>
</dbReference>
<dbReference type="InterPro" id="IPR044068">
    <property type="entry name" value="CB"/>
</dbReference>
<evidence type="ECO:0000259" key="10">
    <source>
        <dbReference type="PROSITE" id="PS51898"/>
    </source>
</evidence>
<evidence type="ECO:0000256" key="5">
    <source>
        <dbReference type="ARBA" id="ARBA00022908"/>
    </source>
</evidence>
<dbReference type="InterPro" id="IPR023009">
    <property type="entry name" value="Tyrosine_recombinase_XerC/XerD"/>
</dbReference>
<dbReference type="Gene3D" id="1.10.150.130">
    <property type="match status" value="1"/>
</dbReference>
<sequence length="315" mass="35337">MTGRQNIIPLVSLDTETAATMNRWVRYLTSERHMSDHTVSAYISDMNSFFKLLTEYRGANVTLTLLQKLEIRDFRAFLAKLRSNKLSARSTARALSSIRNFYRYLARVENINNDAIKAIQAPKIPHRVPRPLSEDGAKTLLETVTEQDIESWVAARNTAVITLLYGCGLRISEALSLNVCDIPKSDSMRISGKGGKERIVPVLPIVRTAIDTYIKLCPFILTADMPLFVGVRGNRLSPRLVQLAMQAARIALGLPETATPHAMRHSFATHLLSRGGDLRTIQELLGHTDLKATQIYTEVDSARLKAVYDQSFRRK</sequence>
<feature type="active site" evidence="9">
    <location>
        <position position="261"/>
    </location>
</feature>
<keyword evidence="4 9" id="KW-0159">Chromosome partition</keyword>
<keyword evidence="13" id="KW-1185">Reference proteome</keyword>
<evidence type="ECO:0000256" key="9">
    <source>
        <dbReference type="HAMAP-Rule" id="MF_01808"/>
    </source>
</evidence>
<comment type="function">
    <text evidence="9">Site-specific tyrosine recombinase, which acts by catalyzing the cutting and rejoining of the recombining DNA molecules. The XerC-XerD complex is essential to convert dimers of the bacterial chromosome into monomers to permit their segregation at cell division. It also contributes to the segregational stability of plasmids.</text>
</comment>
<evidence type="ECO:0000256" key="6">
    <source>
        <dbReference type="ARBA" id="ARBA00023125"/>
    </source>
</evidence>
<dbReference type="Pfam" id="PF02899">
    <property type="entry name" value="Phage_int_SAM_1"/>
    <property type="match status" value="1"/>
</dbReference>
<feature type="domain" description="Tyr recombinase" evidence="10">
    <location>
        <begin position="127"/>
        <end position="309"/>
    </location>
</feature>
<dbReference type="PANTHER" id="PTHR30349">
    <property type="entry name" value="PHAGE INTEGRASE-RELATED"/>
    <property type="match status" value="1"/>
</dbReference>
<keyword evidence="3 9" id="KW-0132">Cell division</keyword>
<feature type="domain" description="Core-binding (CB)" evidence="11">
    <location>
        <begin position="15"/>
        <end position="106"/>
    </location>
</feature>
<evidence type="ECO:0000256" key="2">
    <source>
        <dbReference type="ARBA" id="ARBA00022490"/>
    </source>
</evidence>
<dbReference type="InterPro" id="IPR050090">
    <property type="entry name" value="Tyrosine_recombinase_XerCD"/>
</dbReference>
<comment type="similarity">
    <text evidence="9">Belongs to the 'phage' integrase family. XerC subfamily.</text>
</comment>
<organism evidence="12 13">
    <name type="scientific">Kordiimonas pumila</name>
    <dbReference type="NCBI Taxonomy" id="2161677"/>
    <lineage>
        <taxon>Bacteria</taxon>
        <taxon>Pseudomonadati</taxon>
        <taxon>Pseudomonadota</taxon>
        <taxon>Alphaproteobacteria</taxon>
        <taxon>Kordiimonadales</taxon>
        <taxon>Kordiimonadaceae</taxon>
        <taxon>Kordiimonas</taxon>
    </lineage>
</organism>
<evidence type="ECO:0000259" key="11">
    <source>
        <dbReference type="PROSITE" id="PS51900"/>
    </source>
</evidence>
<feature type="active site" evidence="9">
    <location>
        <position position="287"/>
    </location>
</feature>
<comment type="subcellular location">
    <subcellularLocation>
        <location evidence="1 9">Cytoplasm</location>
    </subcellularLocation>
</comment>
<proteinExistence type="inferred from homology"/>
<comment type="subunit">
    <text evidence="9">Forms a cyclic heterotetrameric complex composed of two molecules of XerC and two molecules of XerD.</text>
</comment>
<dbReference type="PROSITE" id="PS51898">
    <property type="entry name" value="TYR_RECOMBINASE"/>
    <property type="match status" value="1"/>
</dbReference>
<evidence type="ECO:0000256" key="7">
    <source>
        <dbReference type="ARBA" id="ARBA00023172"/>
    </source>
</evidence>
<evidence type="ECO:0000256" key="3">
    <source>
        <dbReference type="ARBA" id="ARBA00022618"/>
    </source>
</evidence>
<protein>
    <recommendedName>
        <fullName evidence="9">Tyrosine recombinase XerC</fullName>
    </recommendedName>
</protein>
<feature type="active site" evidence="9">
    <location>
        <position position="193"/>
    </location>
</feature>
<dbReference type="InterPro" id="IPR004107">
    <property type="entry name" value="Integrase_SAM-like_N"/>
</dbReference>
<reference evidence="13" key="1">
    <citation type="journal article" date="2019" name="Int. J. Syst. Evol. Microbiol.">
        <title>The Global Catalogue of Microorganisms (GCM) 10K type strain sequencing project: providing services to taxonomists for standard genome sequencing and annotation.</title>
        <authorList>
            <consortium name="The Broad Institute Genomics Platform"/>
            <consortium name="The Broad Institute Genome Sequencing Center for Infectious Disease"/>
            <person name="Wu L."/>
            <person name="Ma J."/>
        </authorList>
    </citation>
    <scope>NUCLEOTIDE SEQUENCE [LARGE SCALE GENOMIC DNA]</scope>
    <source>
        <strain evidence="13">KCTC 62164</strain>
    </source>
</reference>
<dbReference type="InterPro" id="IPR013762">
    <property type="entry name" value="Integrase-like_cat_sf"/>
</dbReference>